<organism evidence="1 2">
    <name type="scientific">Ilyodon furcidens</name>
    <name type="common">goldbreast splitfin</name>
    <dbReference type="NCBI Taxonomy" id="33524"/>
    <lineage>
        <taxon>Eukaryota</taxon>
        <taxon>Metazoa</taxon>
        <taxon>Chordata</taxon>
        <taxon>Craniata</taxon>
        <taxon>Vertebrata</taxon>
        <taxon>Euteleostomi</taxon>
        <taxon>Actinopterygii</taxon>
        <taxon>Neopterygii</taxon>
        <taxon>Teleostei</taxon>
        <taxon>Neoteleostei</taxon>
        <taxon>Acanthomorphata</taxon>
        <taxon>Ovalentaria</taxon>
        <taxon>Atherinomorphae</taxon>
        <taxon>Cyprinodontiformes</taxon>
        <taxon>Goodeidae</taxon>
        <taxon>Ilyodon</taxon>
    </lineage>
</organism>
<dbReference type="EMBL" id="JAHRIQ010104557">
    <property type="protein sequence ID" value="MEQ2254574.1"/>
    <property type="molecule type" value="Genomic_DNA"/>
</dbReference>
<comment type="caution">
    <text evidence="1">The sequence shown here is derived from an EMBL/GenBank/DDBJ whole genome shotgun (WGS) entry which is preliminary data.</text>
</comment>
<accession>A0ABV0VBV0</accession>
<proteinExistence type="predicted"/>
<name>A0ABV0VBV0_9TELE</name>
<evidence type="ECO:0000313" key="2">
    <source>
        <dbReference type="Proteomes" id="UP001482620"/>
    </source>
</evidence>
<gene>
    <name evidence="1" type="ORF">ILYODFUR_005072</name>
</gene>
<sequence length="102" mass="12033">MSHPRCFKQSCGSLNKEKVGLHSRALTNWNPGEFSSLHKPEYDDKEEEEVAEEDGGQWMSLHMGRLTKMKTLNSIRTEKHRKMAYMMRQARPSRQSRVHLFR</sequence>
<reference evidence="1 2" key="1">
    <citation type="submission" date="2021-06" db="EMBL/GenBank/DDBJ databases">
        <authorList>
            <person name="Palmer J.M."/>
        </authorList>
    </citation>
    <scope>NUCLEOTIDE SEQUENCE [LARGE SCALE GENOMIC DNA]</scope>
    <source>
        <strain evidence="2">if_2019</strain>
        <tissue evidence="1">Muscle</tissue>
    </source>
</reference>
<dbReference type="Proteomes" id="UP001482620">
    <property type="component" value="Unassembled WGS sequence"/>
</dbReference>
<evidence type="ECO:0000313" key="1">
    <source>
        <dbReference type="EMBL" id="MEQ2254574.1"/>
    </source>
</evidence>
<keyword evidence="2" id="KW-1185">Reference proteome</keyword>
<protein>
    <submittedName>
        <fullName evidence="1">Uncharacterized protein</fullName>
    </submittedName>
</protein>